<dbReference type="Proteomes" id="UP001168821">
    <property type="component" value="Unassembled WGS sequence"/>
</dbReference>
<organism evidence="2 3">
    <name type="scientific">Zophobas morio</name>
    <dbReference type="NCBI Taxonomy" id="2755281"/>
    <lineage>
        <taxon>Eukaryota</taxon>
        <taxon>Metazoa</taxon>
        <taxon>Ecdysozoa</taxon>
        <taxon>Arthropoda</taxon>
        <taxon>Hexapoda</taxon>
        <taxon>Insecta</taxon>
        <taxon>Pterygota</taxon>
        <taxon>Neoptera</taxon>
        <taxon>Endopterygota</taxon>
        <taxon>Coleoptera</taxon>
        <taxon>Polyphaga</taxon>
        <taxon>Cucujiformia</taxon>
        <taxon>Tenebrionidae</taxon>
        <taxon>Zophobas</taxon>
    </lineage>
</organism>
<dbReference type="EMBL" id="JALNTZ010000006">
    <property type="protein sequence ID" value="KAJ3649771.1"/>
    <property type="molecule type" value="Genomic_DNA"/>
</dbReference>
<evidence type="ECO:0000313" key="2">
    <source>
        <dbReference type="EMBL" id="KAJ3649771.1"/>
    </source>
</evidence>
<feature type="region of interest" description="Disordered" evidence="1">
    <location>
        <begin position="1"/>
        <end position="40"/>
    </location>
</feature>
<sequence length="110" mass="12388">MLQDSSPVEDAGSLDFSLKPPDSLGNLDTEEASHKKLKPSESLESLTSLAEKLIPAKQIIENTDHEFPLDFDQLIEVIDINQQPDPIEYLLNFTTNIEGVVLCCMKYTWH</sequence>
<name>A0AA38I6A6_9CUCU</name>
<dbReference type="AlphaFoldDB" id="A0AA38I6A6"/>
<accession>A0AA38I6A6</accession>
<evidence type="ECO:0000313" key="3">
    <source>
        <dbReference type="Proteomes" id="UP001168821"/>
    </source>
</evidence>
<evidence type="ECO:0000256" key="1">
    <source>
        <dbReference type="SAM" id="MobiDB-lite"/>
    </source>
</evidence>
<proteinExistence type="predicted"/>
<keyword evidence="3" id="KW-1185">Reference proteome</keyword>
<comment type="caution">
    <text evidence="2">The sequence shown here is derived from an EMBL/GenBank/DDBJ whole genome shotgun (WGS) entry which is preliminary data.</text>
</comment>
<feature type="compositionally biased region" description="Basic and acidic residues" evidence="1">
    <location>
        <begin position="31"/>
        <end position="40"/>
    </location>
</feature>
<gene>
    <name evidence="2" type="ORF">Zmor_021494</name>
</gene>
<protein>
    <submittedName>
        <fullName evidence="2">Uncharacterized protein</fullName>
    </submittedName>
</protein>
<reference evidence="2" key="1">
    <citation type="journal article" date="2023" name="G3 (Bethesda)">
        <title>Whole genome assemblies of Zophobas morio and Tenebrio molitor.</title>
        <authorList>
            <person name="Kaur S."/>
            <person name="Stinson S.A."/>
            <person name="diCenzo G.C."/>
        </authorList>
    </citation>
    <scope>NUCLEOTIDE SEQUENCE</scope>
    <source>
        <strain evidence="2">QUZm001</strain>
    </source>
</reference>